<dbReference type="InterPro" id="IPR014971">
    <property type="entry name" value="KGK"/>
</dbReference>
<sequence>MEFEFIDNEDTVLSVPKSNERIWLSHPMFKTGELLKHINSKAIGIDFHHWEDENAYKERKRWYEEGVDCEMLQPNSNWKKGKLKIRISLEFRPDRPESPLDDIRQQIKALEN</sequence>
<organism evidence="1 2">
    <name type="scientific">Aliterella atlantica CENA595</name>
    <dbReference type="NCBI Taxonomy" id="1618023"/>
    <lineage>
        <taxon>Bacteria</taxon>
        <taxon>Bacillati</taxon>
        <taxon>Cyanobacteriota</taxon>
        <taxon>Cyanophyceae</taxon>
        <taxon>Chroococcidiopsidales</taxon>
        <taxon>Aliterellaceae</taxon>
        <taxon>Aliterella</taxon>
    </lineage>
</organism>
<dbReference type="EMBL" id="JYON01000001">
    <property type="protein sequence ID" value="KJH73489.1"/>
    <property type="molecule type" value="Genomic_DNA"/>
</dbReference>
<dbReference type="AlphaFoldDB" id="A0A0D8ZYF1"/>
<name>A0A0D8ZYF1_9CYAN</name>
<keyword evidence="2" id="KW-1185">Reference proteome</keyword>
<dbReference type="RefSeq" id="WP_052672212.1">
    <property type="nucleotide sequence ID" value="NZ_CAWMDP010000017.1"/>
</dbReference>
<dbReference type="OrthoDB" id="454733at2"/>
<accession>A0A0D8ZYF1</accession>
<evidence type="ECO:0000313" key="2">
    <source>
        <dbReference type="Proteomes" id="UP000032452"/>
    </source>
</evidence>
<reference evidence="1 2" key="1">
    <citation type="submission" date="2015-02" db="EMBL/GenBank/DDBJ databases">
        <title>Draft genome of a novel marine cyanobacterium (Chroococcales) isolated from South Atlantic Ocean.</title>
        <authorList>
            <person name="Rigonato J."/>
            <person name="Alvarenga D.O."/>
            <person name="Branco L.H."/>
            <person name="Varani A.M."/>
            <person name="Brandini F.P."/>
            <person name="Fiore M.F."/>
        </authorList>
    </citation>
    <scope>NUCLEOTIDE SEQUENCE [LARGE SCALE GENOMIC DNA]</scope>
    <source>
        <strain evidence="1 2">CENA595</strain>
    </source>
</reference>
<dbReference type="Pfam" id="PF08872">
    <property type="entry name" value="KGK"/>
    <property type="match status" value="1"/>
</dbReference>
<gene>
    <name evidence="1" type="ORF">UH38_01590</name>
</gene>
<evidence type="ECO:0000313" key="1">
    <source>
        <dbReference type="EMBL" id="KJH73489.1"/>
    </source>
</evidence>
<evidence type="ECO:0008006" key="3">
    <source>
        <dbReference type="Google" id="ProtNLM"/>
    </source>
</evidence>
<comment type="caution">
    <text evidence="1">The sequence shown here is derived from an EMBL/GenBank/DDBJ whole genome shotgun (WGS) entry which is preliminary data.</text>
</comment>
<dbReference type="Proteomes" id="UP000032452">
    <property type="component" value="Unassembled WGS sequence"/>
</dbReference>
<proteinExistence type="predicted"/>
<dbReference type="PATRIC" id="fig|1618023.3.peg.1558"/>
<protein>
    <recommendedName>
        <fullName evidence="3">KGK domain-containing protein</fullName>
    </recommendedName>
</protein>
<dbReference type="STRING" id="1618023.UH38_01590"/>